<feature type="compositionally biased region" description="Low complexity" evidence="1">
    <location>
        <begin position="239"/>
        <end position="251"/>
    </location>
</feature>
<protein>
    <submittedName>
        <fullName evidence="2">Uncharacterized protein</fullName>
    </submittedName>
</protein>
<evidence type="ECO:0000313" key="3">
    <source>
        <dbReference type="Proteomes" id="UP000192596"/>
    </source>
</evidence>
<dbReference type="Proteomes" id="UP000192596">
    <property type="component" value="Unassembled WGS sequence"/>
</dbReference>
<dbReference type="EMBL" id="NAJO01000008">
    <property type="protein sequence ID" value="OQO10682.1"/>
    <property type="molecule type" value="Genomic_DNA"/>
</dbReference>
<sequence>MYLETEQILDFLGDEDKRLLEKAGHDADRMIETSHAVLEAVKSISSEIRLANSAAVPPYTIFFREERIGTAERAAANTTAHIENLKKHFRDQLREPRRSATGAADANSLYSGGLDEDAEGDTQESKKIHRDAAAARAKDAAERYAQMVRDFTGVVARTGTADVSVERTANPFARTIPAEASADGAPSESGFKIRLGAPGAADIARPTQLDATGTAAIATPRMIEKTGAHKHDGDIQSGATTTATALATDDAGNSSATDTAGRKPKPSSSMLGLLNRLKQRSGS</sequence>
<evidence type="ECO:0000313" key="2">
    <source>
        <dbReference type="EMBL" id="OQO10682.1"/>
    </source>
</evidence>
<proteinExistence type="predicted"/>
<reference evidence="3" key="1">
    <citation type="submission" date="2017-03" db="EMBL/GenBank/DDBJ databases">
        <title>Genomes of endolithic fungi from Antarctica.</title>
        <authorList>
            <person name="Coleine C."/>
            <person name="Masonjones S."/>
            <person name="Stajich J.E."/>
        </authorList>
    </citation>
    <scope>NUCLEOTIDE SEQUENCE [LARGE SCALE GENOMIC DNA]</scope>
    <source>
        <strain evidence="3">CCFEE 5527</strain>
    </source>
</reference>
<evidence type="ECO:0000256" key="1">
    <source>
        <dbReference type="SAM" id="MobiDB-lite"/>
    </source>
</evidence>
<dbReference type="InParanoid" id="A0A1V8THH7"/>
<feature type="region of interest" description="Disordered" evidence="1">
    <location>
        <begin position="228"/>
        <end position="283"/>
    </location>
</feature>
<feature type="region of interest" description="Disordered" evidence="1">
    <location>
        <begin position="90"/>
        <end position="127"/>
    </location>
</feature>
<accession>A0A1V8THH7</accession>
<organism evidence="2 3">
    <name type="scientific">Cryoendolithus antarcticus</name>
    <dbReference type="NCBI Taxonomy" id="1507870"/>
    <lineage>
        <taxon>Eukaryota</taxon>
        <taxon>Fungi</taxon>
        <taxon>Dikarya</taxon>
        <taxon>Ascomycota</taxon>
        <taxon>Pezizomycotina</taxon>
        <taxon>Dothideomycetes</taxon>
        <taxon>Dothideomycetidae</taxon>
        <taxon>Cladosporiales</taxon>
        <taxon>Cladosporiaceae</taxon>
        <taxon>Cryoendolithus</taxon>
    </lineage>
</organism>
<comment type="caution">
    <text evidence="2">The sequence shown here is derived from an EMBL/GenBank/DDBJ whole genome shotgun (WGS) entry which is preliminary data.</text>
</comment>
<name>A0A1V8THH7_9PEZI</name>
<dbReference type="AlphaFoldDB" id="A0A1V8THH7"/>
<keyword evidence="3" id="KW-1185">Reference proteome</keyword>
<gene>
    <name evidence="2" type="ORF">B0A48_03982</name>
</gene>